<reference evidence="2" key="1">
    <citation type="submission" date="2016-09" db="EMBL/GenBank/DDBJ databases">
        <authorList>
            <person name="Greninger A.L."/>
            <person name="Jerome K.R."/>
            <person name="Mcnair B."/>
            <person name="Wallis C."/>
            <person name="Fang F."/>
        </authorList>
    </citation>
    <scope>NUCLEOTIDE SEQUENCE [LARGE SCALE GENOMIC DNA]</scope>
    <source>
        <strain evidence="2">M6</strain>
    </source>
</reference>
<sequence>MLVLAGEGFNFIALHRFTIRPLRGPREADPHPVAKFECFSSYAVWVRACANHGVVYFEQSCRPAELFELAIGDDPVIERRVY</sequence>
<evidence type="ECO:0000313" key="1">
    <source>
        <dbReference type="EMBL" id="ODQ91077.1"/>
    </source>
</evidence>
<accession>A0A1E3RNV1</accession>
<organism evidence="1 2">
    <name type="scientific">Mycolicibacterium flavescens</name>
    <name type="common">Mycobacterium flavescens</name>
    <dbReference type="NCBI Taxonomy" id="1776"/>
    <lineage>
        <taxon>Bacteria</taxon>
        <taxon>Bacillati</taxon>
        <taxon>Actinomycetota</taxon>
        <taxon>Actinomycetes</taxon>
        <taxon>Mycobacteriales</taxon>
        <taxon>Mycobacteriaceae</taxon>
        <taxon>Mycolicibacterium</taxon>
    </lineage>
</organism>
<comment type="caution">
    <text evidence="1">The sequence shown here is derived from an EMBL/GenBank/DDBJ whole genome shotgun (WGS) entry which is preliminary data.</text>
</comment>
<keyword evidence="2" id="KW-1185">Reference proteome</keyword>
<evidence type="ECO:0000313" key="2">
    <source>
        <dbReference type="Proteomes" id="UP000094053"/>
    </source>
</evidence>
<protein>
    <submittedName>
        <fullName evidence="1">Uncharacterized protein</fullName>
    </submittedName>
</protein>
<name>A0A1E3RNV1_MYCFV</name>
<proteinExistence type="predicted"/>
<gene>
    <name evidence="1" type="ORF">BHQ18_06645</name>
</gene>
<dbReference type="EMBL" id="MIHA01000004">
    <property type="protein sequence ID" value="ODQ91077.1"/>
    <property type="molecule type" value="Genomic_DNA"/>
</dbReference>
<dbReference type="AlphaFoldDB" id="A0A1E3RNV1"/>
<dbReference type="Proteomes" id="UP000094053">
    <property type="component" value="Unassembled WGS sequence"/>
</dbReference>